<dbReference type="Proteomes" id="UP000198211">
    <property type="component" value="Unassembled WGS sequence"/>
</dbReference>
<reference evidence="6" key="1">
    <citation type="submission" date="2017-03" db="EMBL/GenBank/DDBJ databases">
        <title>Phytopthora megakarya and P. palmivora, two closely related causual agents of cacao black pod achieved similar genome size and gene model numbers by different mechanisms.</title>
        <authorList>
            <person name="Ali S."/>
            <person name="Shao J."/>
            <person name="Larry D.J."/>
            <person name="Kronmiller B."/>
            <person name="Shen D."/>
            <person name="Strem M.D."/>
            <person name="Melnick R.L."/>
            <person name="Guiltinan M.J."/>
            <person name="Tyler B.M."/>
            <person name="Meinhardt L.W."/>
            <person name="Bailey B.A."/>
        </authorList>
    </citation>
    <scope>NUCLEOTIDE SEQUENCE [LARGE SCALE GENOMIC DNA]</scope>
    <source>
        <strain evidence="6">zdho120</strain>
    </source>
</reference>
<accession>A0A225UXD5</accession>
<protein>
    <submittedName>
        <fullName evidence="5">Crinkler (CRN)</fullName>
    </submittedName>
</protein>
<dbReference type="AlphaFoldDB" id="A0A225UXD5"/>
<dbReference type="Pfam" id="PF20147">
    <property type="entry name" value="Crinkler"/>
    <property type="match status" value="1"/>
</dbReference>
<comment type="subcellular location">
    <subcellularLocation>
        <location evidence="1">Host cell</location>
    </subcellularLocation>
    <subcellularLocation>
        <location evidence="2">Secreted</location>
    </subcellularLocation>
</comment>
<evidence type="ECO:0000313" key="6">
    <source>
        <dbReference type="Proteomes" id="UP000198211"/>
    </source>
</evidence>
<gene>
    <name evidence="5" type="ORF">PHMEG_00031966</name>
</gene>
<dbReference type="OrthoDB" id="95305at2759"/>
<evidence type="ECO:0000259" key="4">
    <source>
        <dbReference type="Pfam" id="PF20147"/>
    </source>
</evidence>
<dbReference type="EMBL" id="NBNE01010406">
    <property type="protein sequence ID" value="OWY97487.1"/>
    <property type="molecule type" value="Genomic_DNA"/>
</dbReference>
<feature type="domain" description="Crinkler effector protein N-terminal" evidence="4">
    <location>
        <begin position="2"/>
        <end position="110"/>
    </location>
</feature>
<dbReference type="InterPro" id="IPR045379">
    <property type="entry name" value="Crinkler_N"/>
</dbReference>
<dbReference type="STRING" id="4795.A0A225UXD5"/>
<keyword evidence="3" id="KW-0964">Secreted</keyword>
<dbReference type="GO" id="GO:0005576">
    <property type="term" value="C:extracellular region"/>
    <property type="evidence" value="ECO:0007669"/>
    <property type="project" value="UniProtKB-SubCell"/>
</dbReference>
<evidence type="ECO:0000256" key="1">
    <source>
        <dbReference type="ARBA" id="ARBA00004340"/>
    </source>
</evidence>
<evidence type="ECO:0000313" key="5">
    <source>
        <dbReference type="EMBL" id="OWY97487.1"/>
    </source>
</evidence>
<evidence type="ECO:0000256" key="3">
    <source>
        <dbReference type="ARBA" id="ARBA00022525"/>
    </source>
</evidence>
<comment type="caution">
    <text evidence="5">The sequence shown here is derived from an EMBL/GenBank/DDBJ whole genome shotgun (WGS) entry which is preliminary data.</text>
</comment>
<organism evidence="5 6">
    <name type="scientific">Phytophthora megakarya</name>
    <dbReference type="NCBI Taxonomy" id="4795"/>
    <lineage>
        <taxon>Eukaryota</taxon>
        <taxon>Sar</taxon>
        <taxon>Stramenopiles</taxon>
        <taxon>Oomycota</taxon>
        <taxon>Peronosporomycetes</taxon>
        <taxon>Peronosporales</taxon>
        <taxon>Peronosporaceae</taxon>
        <taxon>Phytophthora</taxon>
    </lineage>
</organism>
<dbReference type="GO" id="GO:0043657">
    <property type="term" value="C:host cell"/>
    <property type="evidence" value="ECO:0007669"/>
    <property type="project" value="UniProtKB-SubCell"/>
</dbReference>
<proteinExistence type="predicted"/>
<keyword evidence="6" id="KW-1185">Reference proteome</keyword>
<evidence type="ECO:0000256" key="2">
    <source>
        <dbReference type="ARBA" id="ARBA00004613"/>
    </source>
</evidence>
<name>A0A225UXD5_9STRA</name>
<sequence>MLKLFCVVIGPAGSAFPVNIDESYSINDLKKTIKKKIPNMFRDVLSLAKKDGAWLTGNNVKKGLRDTSCLTPVDVARAMLQMVGVSEQLLGKAVPEVNAAGYGPVHVLVVVP</sequence>